<keyword evidence="2" id="KW-1185">Reference proteome</keyword>
<feature type="non-terminal residue" evidence="1">
    <location>
        <position position="235"/>
    </location>
</feature>
<organism evidence="2">
    <name type="scientific">Camponotus floridanus</name>
    <name type="common">Florida carpenter ant</name>
    <dbReference type="NCBI Taxonomy" id="104421"/>
    <lineage>
        <taxon>Eukaryota</taxon>
        <taxon>Metazoa</taxon>
        <taxon>Ecdysozoa</taxon>
        <taxon>Arthropoda</taxon>
        <taxon>Hexapoda</taxon>
        <taxon>Insecta</taxon>
        <taxon>Pterygota</taxon>
        <taxon>Neoptera</taxon>
        <taxon>Endopterygota</taxon>
        <taxon>Hymenoptera</taxon>
        <taxon>Apocrita</taxon>
        <taxon>Aculeata</taxon>
        <taxon>Formicoidea</taxon>
        <taxon>Formicidae</taxon>
        <taxon>Formicinae</taxon>
        <taxon>Camponotus</taxon>
    </lineage>
</organism>
<sequence length="235" mass="27082">VNISSEAIPDTVSDFLSLGENFALPIEHKQNNDRTNYVLDVIKNFEVSSNILPTDTIETTRISVANILQRFLVTKKHINFTDRYVLNSFAVSKKYLRENNSDIMVTRADKGQTTVVMDKKDYFDKMHLLLNDQTTYKTLNKDPLKKLTNKINELVKSWRKNNLISELTYRNLNCTNGNLPRCYGLPKIHKDGFPLRIIVSALGSPVYNVSSYIHNILYKSIKKPNSFIKDSWSFI</sequence>
<reference evidence="1 2" key="1">
    <citation type="journal article" date="2010" name="Science">
        <title>Genomic comparison of the ants Camponotus floridanus and Harpegnathos saltator.</title>
        <authorList>
            <person name="Bonasio R."/>
            <person name="Zhang G."/>
            <person name="Ye C."/>
            <person name="Mutti N.S."/>
            <person name="Fang X."/>
            <person name="Qin N."/>
            <person name="Donahue G."/>
            <person name="Yang P."/>
            <person name="Li Q."/>
            <person name="Li C."/>
            <person name="Zhang P."/>
            <person name="Huang Z."/>
            <person name="Berger S.L."/>
            <person name="Reinberg D."/>
            <person name="Wang J."/>
            <person name="Liebig J."/>
        </authorList>
    </citation>
    <scope>NUCLEOTIDE SEQUENCE [LARGE SCALE GENOMIC DNA]</scope>
    <source>
        <strain evidence="2">C129</strain>
    </source>
</reference>
<name>E2B0J0_CAMFO</name>
<dbReference type="AlphaFoldDB" id="E2B0J0"/>
<dbReference type="PANTHER" id="PTHR21301:SF10">
    <property type="entry name" value="REVERSE TRANSCRIPTASE DOMAIN-CONTAINING PROTEIN"/>
    <property type="match status" value="1"/>
</dbReference>
<proteinExistence type="predicted"/>
<gene>
    <name evidence="1" type="ORF">EAG_05799</name>
</gene>
<dbReference type="OrthoDB" id="7551136at2759"/>
<dbReference type="EMBL" id="GL444617">
    <property type="protein sequence ID" value="EFN60798.1"/>
    <property type="molecule type" value="Genomic_DNA"/>
</dbReference>
<accession>E2B0J0</accession>
<evidence type="ECO:0000313" key="2">
    <source>
        <dbReference type="Proteomes" id="UP000000311"/>
    </source>
</evidence>
<evidence type="ECO:0000313" key="1">
    <source>
        <dbReference type="EMBL" id="EFN60798.1"/>
    </source>
</evidence>
<dbReference type="InParanoid" id="E2B0J0"/>
<dbReference type="Proteomes" id="UP000000311">
    <property type="component" value="Unassembled WGS sequence"/>
</dbReference>
<feature type="non-terminal residue" evidence="1">
    <location>
        <position position="1"/>
    </location>
</feature>
<protein>
    <submittedName>
        <fullName evidence="1">Uncharacterized protein</fullName>
    </submittedName>
</protein>
<dbReference type="PANTHER" id="PTHR21301">
    <property type="entry name" value="REVERSE TRANSCRIPTASE"/>
    <property type="match status" value="1"/>
</dbReference>